<dbReference type="Proteomes" id="UP000030143">
    <property type="component" value="Unassembled WGS sequence"/>
</dbReference>
<accession>A0A0A2J7B0</accession>
<keyword evidence="9" id="KW-1185">Reference proteome</keyword>
<dbReference type="PANTHER" id="PTHR48022:SF11">
    <property type="entry name" value="MONOSACCHARIDE TRANSPORTER (HXT8), PUTATIVE (AFU_ORTHOLOGUE AFUA_2G08120)-RELATED"/>
    <property type="match status" value="1"/>
</dbReference>
<dbReference type="Pfam" id="PF00083">
    <property type="entry name" value="Sugar_tr"/>
    <property type="match status" value="1"/>
</dbReference>
<feature type="transmembrane region" description="Helical" evidence="6">
    <location>
        <begin position="274"/>
        <end position="296"/>
    </location>
</feature>
<dbReference type="Gene3D" id="1.20.1250.20">
    <property type="entry name" value="MFS general substrate transporter like domains"/>
    <property type="match status" value="1"/>
</dbReference>
<name>A0A0A2J7B0_PENEN</name>
<feature type="domain" description="Major facilitator superfamily (MFS) profile" evidence="7">
    <location>
        <begin position="1"/>
        <end position="361"/>
    </location>
</feature>
<dbReference type="GO" id="GO:0016020">
    <property type="term" value="C:membrane"/>
    <property type="evidence" value="ECO:0007669"/>
    <property type="project" value="UniProtKB-SubCell"/>
</dbReference>
<dbReference type="RefSeq" id="XP_016594195.1">
    <property type="nucleotide sequence ID" value="XM_016740507.1"/>
</dbReference>
<evidence type="ECO:0000256" key="6">
    <source>
        <dbReference type="SAM" id="Phobius"/>
    </source>
</evidence>
<feature type="transmembrane region" description="Helical" evidence="6">
    <location>
        <begin position="173"/>
        <end position="194"/>
    </location>
</feature>
<dbReference type="GO" id="GO:0005351">
    <property type="term" value="F:carbohydrate:proton symporter activity"/>
    <property type="evidence" value="ECO:0007669"/>
    <property type="project" value="TreeGrafter"/>
</dbReference>
<dbReference type="EMBL" id="JQFZ01000303">
    <property type="protein sequence ID" value="KGO51194.1"/>
    <property type="molecule type" value="Genomic_DNA"/>
</dbReference>
<organism evidence="8 9">
    <name type="scientific">Penicillium expansum</name>
    <name type="common">Blue mold rot fungus</name>
    <dbReference type="NCBI Taxonomy" id="27334"/>
    <lineage>
        <taxon>Eukaryota</taxon>
        <taxon>Fungi</taxon>
        <taxon>Dikarya</taxon>
        <taxon>Ascomycota</taxon>
        <taxon>Pezizomycotina</taxon>
        <taxon>Eurotiomycetes</taxon>
        <taxon>Eurotiomycetidae</taxon>
        <taxon>Eurotiales</taxon>
        <taxon>Aspergillaceae</taxon>
        <taxon>Penicillium</taxon>
    </lineage>
</organism>
<keyword evidence="4 6" id="KW-1133">Transmembrane helix</keyword>
<proteinExistence type="inferred from homology"/>
<protein>
    <submittedName>
        <fullName evidence="8">Major facilitator superfamily domain, general substrate transporter</fullName>
    </submittedName>
</protein>
<dbReference type="VEuPathDB" id="FungiDB:PEXP_008710"/>
<comment type="subcellular location">
    <subcellularLocation>
        <location evidence="1">Membrane</location>
        <topology evidence="1">Multi-pass membrane protein</topology>
    </subcellularLocation>
</comment>
<feature type="transmembrane region" description="Helical" evidence="6">
    <location>
        <begin position="308"/>
        <end position="332"/>
    </location>
</feature>
<comment type="caution">
    <text evidence="8">The sequence shown here is derived from an EMBL/GenBank/DDBJ whole genome shotgun (WGS) entry which is preliminary data.</text>
</comment>
<dbReference type="AlphaFoldDB" id="A0A0A2J7B0"/>
<dbReference type="InterPro" id="IPR020846">
    <property type="entry name" value="MFS_dom"/>
</dbReference>
<dbReference type="PROSITE" id="PS50850">
    <property type="entry name" value="MFS"/>
    <property type="match status" value="1"/>
</dbReference>
<evidence type="ECO:0000259" key="7">
    <source>
        <dbReference type="PROSITE" id="PS50850"/>
    </source>
</evidence>
<feature type="transmembrane region" description="Helical" evidence="6">
    <location>
        <begin position="206"/>
        <end position="227"/>
    </location>
</feature>
<evidence type="ECO:0000256" key="4">
    <source>
        <dbReference type="ARBA" id="ARBA00022989"/>
    </source>
</evidence>
<dbReference type="GeneID" id="27675926"/>
<evidence type="ECO:0000256" key="5">
    <source>
        <dbReference type="ARBA" id="ARBA00023136"/>
    </source>
</evidence>
<dbReference type="InterPro" id="IPR005828">
    <property type="entry name" value="MFS_sugar_transport-like"/>
</dbReference>
<dbReference type="HOGENOM" id="CLU_001265_30_13_1"/>
<evidence type="ECO:0000313" key="8">
    <source>
        <dbReference type="EMBL" id="KGO51194.1"/>
    </source>
</evidence>
<evidence type="ECO:0000313" key="9">
    <source>
        <dbReference type="Proteomes" id="UP000030143"/>
    </source>
</evidence>
<dbReference type="InterPro" id="IPR050360">
    <property type="entry name" value="MFS_Sugar_Transporters"/>
</dbReference>
<keyword evidence="5 6" id="KW-0472">Membrane</keyword>
<comment type="similarity">
    <text evidence="2">Belongs to the major facilitator superfamily. Sugar transporter (TC 2.A.1.1) family.</text>
</comment>
<gene>
    <name evidence="8" type="ORF">PEX2_032320</name>
</gene>
<sequence>MSLAATIVSTASVNMVLVKEKMLIVFSAGMMDAVCPLYHSEVSPANSRGQLVGFHAFLLVTGYAGASWVGLGCYFEPNPDIQWRLCVGLQAVAPLILLLGSPWIPESPRWLILYGRLKEGREILCKLHKNNNDSADTLAEQEYQTICARVELDRAKTMTWRSLVSNKSIMRRLATGFFVVFAAKSSGVLVINNYQVTLYKGLGITGWKSLLLLSVYTSWAAFMNWVNAMLLDRIGRIKLMCFGLVGAAFALSGEAAMVARFAGTSNAIGNGLGVFFLFLFITLFAGGMDASCYVYSSEIFPTWLRAPGLAVSVTGLFTATLIFTGSASVAFASVGWKYYLVFIFTPITCALIIWFCLPETNGLSLEEIEQIFDREQIDAVAVVQIVKGDEITVVKDQIMSKSHV</sequence>
<reference evidence="8 9" key="1">
    <citation type="journal article" date="2015" name="Mol. Plant Microbe Interact.">
        <title>Genome, transcriptome, and functional analyses of Penicillium expansum provide new insights into secondary metabolism and pathogenicity.</title>
        <authorList>
            <person name="Ballester A.R."/>
            <person name="Marcet-Houben M."/>
            <person name="Levin E."/>
            <person name="Sela N."/>
            <person name="Selma-Lazaro C."/>
            <person name="Carmona L."/>
            <person name="Wisniewski M."/>
            <person name="Droby S."/>
            <person name="Gonzalez-Candelas L."/>
            <person name="Gabaldon T."/>
        </authorList>
    </citation>
    <scope>NUCLEOTIDE SEQUENCE [LARGE SCALE GENOMIC DNA]</scope>
    <source>
        <strain evidence="8 9">MD-8</strain>
    </source>
</reference>
<dbReference type="SUPFAM" id="SSF103473">
    <property type="entry name" value="MFS general substrate transporter"/>
    <property type="match status" value="1"/>
</dbReference>
<evidence type="ECO:0000256" key="3">
    <source>
        <dbReference type="ARBA" id="ARBA00022692"/>
    </source>
</evidence>
<evidence type="ECO:0000256" key="1">
    <source>
        <dbReference type="ARBA" id="ARBA00004141"/>
    </source>
</evidence>
<keyword evidence="3 6" id="KW-0812">Transmembrane</keyword>
<dbReference type="InterPro" id="IPR036259">
    <property type="entry name" value="MFS_trans_sf"/>
</dbReference>
<dbReference type="PANTHER" id="PTHR48022">
    <property type="entry name" value="PLASTIDIC GLUCOSE TRANSPORTER 4"/>
    <property type="match status" value="1"/>
</dbReference>
<feature type="transmembrane region" description="Helical" evidence="6">
    <location>
        <begin position="338"/>
        <end position="357"/>
    </location>
</feature>
<feature type="transmembrane region" description="Helical" evidence="6">
    <location>
        <begin position="51"/>
        <end position="69"/>
    </location>
</feature>
<evidence type="ECO:0000256" key="2">
    <source>
        <dbReference type="ARBA" id="ARBA00010992"/>
    </source>
</evidence>